<dbReference type="InterPro" id="IPR002013">
    <property type="entry name" value="SAC_dom"/>
</dbReference>
<sequence length="624" mass="70515">MRPAAAGDRRSCELVIQDEFLIVLHPQLPQCLLVPRAAASDAAALGLSVEDAADFRHLHGRRMRFDAIYGVFWLLRGPYLALVTQSKVAARGVDDKEIRLVQKLELMLIPTQQLPMLTPAQEEDEARYLDMITRDIELQRLHFSVDFDLTHTLQRISAFEASSGSIAERADRRFCWNYALCSPFLDKKLFDWITPMVQAHVEVTEDVAVSGSTFRIVYISRRSCRRQGTRFTMRGIDDDGNVANFVETEQIALFADGRQTSFVQIRGSIPVFWSSPVSMKYAPTVFQRQHVERDTQAFLKHAYELMALYGRVVMVNLIDKKKEQLRLGEAFAKTVAAAATRDSHVLANVRLVWFDFHHECRRMQWQHLDKLLAQVDDDFQDYGFFARGADGVVTHTQSGVVRTNCMDNLDRTNVVQSPFARRSLLLQLHETAALKGDVLSSPFADLERVFKHVWGNNADAISLLYAGTGALKTDFTRTGKRTKRGALQDAYNSCLRYVLNNFVDGHRQDVVDLLLGRYSVSRARPSPFASDRQGTESVEALLAKLLGLVLAFFLLETLVGRRRDSEGLAFLFNALVRAVFWTLALCVVAFAALVKKGGAFGKRLVRLPRLRPQDGCMTTWKNFG</sequence>
<dbReference type="GO" id="GO:0043812">
    <property type="term" value="F:phosphatidylinositol-4-phosphate phosphatase activity"/>
    <property type="evidence" value="ECO:0007669"/>
    <property type="project" value="TreeGrafter"/>
</dbReference>
<dbReference type="GO" id="GO:0005783">
    <property type="term" value="C:endoplasmic reticulum"/>
    <property type="evidence" value="ECO:0007669"/>
    <property type="project" value="TreeGrafter"/>
</dbReference>
<evidence type="ECO:0000313" key="4">
    <source>
        <dbReference type="Proteomes" id="UP001209570"/>
    </source>
</evidence>
<feature type="transmembrane region" description="Helical" evidence="1">
    <location>
        <begin position="541"/>
        <end position="559"/>
    </location>
</feature>
<dbReference type="GO" id="GO:0046856">
    <property type="term" value="P:phosphatidylinositol dephosphorylation"/>
    <property type="evidence" value="ECO:0007669"/>
    <property type="project" value="TreeGrafter"/>
</dbReference>
<gene>
    <name evidence="3" type="ORF">P43SY_006482</name>
</gene>
<dbReference type="Pfam" id="PF02383">
    <property type="entry name" value="Syja_N"/>
    <property type="match status" value="1"/>
</dbReference>
<keyword evidence="4" id="KW-1185">Reference proteome</keyword>
<keyword evidence="1" id="KW-1133">Transmembrane helix</keyword>
<dbReference type="PANTHER" id="PTHR45662:SF2">
    <property type="entry name" value="PHOSPHATIDYLINOSITOL-3-PHOSPHATASE SAC1"/>
    <property type="match status" value="1"/>
</dbReference>
<keyword evidence="1" id="KW-0812">Transmembrane</keyword>
<dbReference type="PANTHER" id="PTHR45662">
    <property type="entry name" value="PHOSPHATIDYLINOSITIDE PHOSPHATASE SAC1"/>
    <property type="match status" value="1"/>
</dbReference>
<dbReference type="AlphaFoldDB" id="A0AAD5M7W4"/>
<keyword evidence="1" id="KW-0472">Membrane</keyword>
<feature type="domain" description="SAC" evidence="2">
    <location>
        <begin position="132"/>
        <end position="467"/>
    </location>
</feature>
<comment type="caution">
    <text evidence="3">The sequence shown here is derived from an EMBL/GenBank/DDBJ whole genome shotgun (WGS) entry which is preliminary data.</text>
</comment>
<dbReference type="EMBL" id="JAKCXM010000238">
    <property type="protein sequence ID" value="KAJ0397780.1"/>
    <property type="molecule type" value="Genomic_DNA"/>
</dbReference>
<evidence type="ECO:0000256" key="1">
    <source>
        <dbReference type="SAM" id="Phobius"/>
    </source>
</evidence>
<evidence type="ECO:0000313" key="3">
    <source>
        <dbReference type="EMBL" id="KAJ0397780.1"/>
    </source>
</evidence>
<accession>A0AAD5M7W4</accession>
<reference evidence="3" key="1">
    <citation type="submission" date="2021-12" db="EMBL/GenBank/DDBJ databases">
        <title>Prjna785345.</title>
        <authorList>
            <person name="Rujirawat T."/>
            <person name="Krajaejun T."/>
        </authorList>
    </citation>
    <scope>NUCLEOTIDE SEQUENCE</scope>
    <source>
        <strain evidence="3">Pi057C3</strain>
    </source>
</reference>
<name>A0AAD5M7W4_PYTIN</name>
<protein>
    <recommendedName>
        <fullName evidence="2">SAC domain-containing protein</fullName>
    </recommendedName>
</protein>
<proteinExistence type="predicted"/>
<dbReference type="PROSITE" id="PS50275">
    <property type="entry name" value="SAC"/>
    <property type="match status" value="1"/>
</dbReference>
<feature type="transmembrane region" description="Helical" evidence="1">
    <location>
        <begin position="571"/>
        <end position="594"/>
    </location>
</feature>
<evidence type="ECO:0000259" key="2">
    <source>
        <dbReference type="PROSITE" id="PS50275"/>
    </source>
</evidence>
<dbReference type="Proteomes" id="UP001209570">
    <property type="component" value="Unassembled WGS sequence"/>
</dbReference>
<organism evidence="3 4">
    <name type="scientific">Pythium insidiosum</name>
    <name type="common">Pythiosis disease agent</name>
    <dbReference type="NCBI Taxonomy" id="114742"/>
    <lineage>
        <taxon>Eukaryota</taxon>
        <taxon>Sar</taxon>
        <taxon>Stramenopiles</taxon>
        <taxon>Oomycota</taxon>
        <taxon>Peronosporomycetes</taxon>
        <taxon>Pythiales</taxon>
        <taxon>Pythiaceae</taxon>
        <taxon>Pythium</taxon>
    </lineage>
</organism>